<comment type="caution">
    <text evidence="1">The sequence shown here is derived from an EMBL/GenBank/DDBJ whole genome shotgun (WGS) entry which is preliminary data.</text>
</comment>
<accession>A0A1R1C571</accession>
<sequence length="94" mass="10384">MIDQEALNDVAIYLNSRITKVVLNGVYEITDFIVKEVTDSTVALNFLIPASDISLVTLIEVKGTNIRISSKPVNVPITSDNLMLETFEILEVTT</sequence>
<dbReference type="GO" id="GO:0032259">
    <property type="term" value="P:methylation"/>
    <property type="evidence" value="ECO:0007669"/>
    <property type="project" value="UniProtKB-KW"/>
</dbReference>
<gene>
    <name evidence="1" type="ORF">BK131_04640</name>
</gene>
<organism evidence="1 2">
    <name type="scientific">Paenibacillus amylolyticus</name>
    <dbReference type="NCBI Taxonomy" id="1451"/>
    <lineage>
        <taxon>Bacteria</taxon>
        <taxon>Bacillati</taxon>
        <taxon>Bacillota</taxon>
        <taxon>Bacilli</taxon>
        <taxon>Bacillales</taxon>
        <taxon>Paenibacillaceae</taxon>
        <taxon>Paenibacillus</taxon>
    </lineage>
</organism>
<evidence type="ECO:0000313" key="2">
    <source>
        <dbReference type="Proteomes" id="UP000187134"/>
    </source>
</evidence>
<dbReference type="RefSeq" id="WP_076330620.1">
    <property type="nucleotide sequence ID" value="NZ_MRTJ01000001.1"/>
</dbReference>
<keyword evidence="1" id="KW-0489">Methyltransferase</keyword>
<reference evidence="1 2" key="1">
    <citation type="submission" date="2016-11" db="EMBL/GenBank/DDBJ databases">
        <title>Paenibacillus species isolates.</title>
        <authorList>
            <person name="Beno S.M."/>
        </authorList>
    </citation>
    <scope>NUCLEOTIDE SEQUENCE [LARGE SCALE GENOMIC DNA]</scope>
    <source>
        <strain evidence="1 2">FSL H8-0246</strain>
    </source>
</reference>
<evidence type="ECO:0000313" key="1">
    <source>
        <dbReference type="EMBL" id="OMF17256.1"/>
    </source>
</evidence>
<keyword evidence="1" id="KW-0808">Transferase</keyword>
<name>A0A1R1C571_PAEAM</name>
<dbReference type="GO" id="GO:0008168">
    <property type="term" value="F:methyltransferase activity"/>
    <property type="evidence" value="ECO:0007669"/>
    <property type="project" value="UniProtKB-KW"/>
</dbReference>
<dbReference type="EMBL" id="MRTJ01000001">
    <property type="protein sequence ID" value="OMF17256.1"/>
    <property type="molecule type" value="Genomic_DNA"/>
</dbReference>
<dbReference type="OrthoDB" id="2086672at2"/>
<proteinExistence type="predicted"/>
<dbReference type="Proteomes" id="UP000187134">
    <property type="component" value="Unassembled WGS sequence"/>
</dbReference>
<dbReference type="AlphaFoldDB" id="A0A1R1C571"/>
<protein>
    <submittedName>
        <fullName evidence="1">Ketopantoate hydroxymethyltransferase</fullName>
    </submittedName>
</protein>